<dbReference type="EMBL" id="KI397513">
    <property type="protein sequence ID" value="ERM94270.1"/>
    <property type="molecule type" value="Genomic_DNA"/>
</dbReference>
<dbReference type="OrthoDB" id="2019752at2759"/>
<gene>
    <name evidence="3" type="ORF">AMTR_s00010p00224200</name>
</gene>
<dbReference type="Pfam" id="PF10186">
    <property type="entry name" value="ATG14"/>
    <property type="match status" value="1"/>
</dbReference>
<dbReference type="KEGG" id="atr:18422157"/>
<dbReference type="OMA" id="TCAICEN"/>
<dbReference type="InterPro" id="IPR018791">
    <property type="entry name" value="UV_resistance/autophagy_Atg14"/>
</dbReference>
<dbReference type="AlphaFoldDB" id="W1NGJ0"/>
<dbReference type="GO" id="GO:0005768">
    <property type="term" value="C:endosome"/>
    <property type="evidence" value="ECO:0000318"/>
    <property type="project" value="GO_Central"/>
</dbReference>
<dbReference type="PANTHER" id="PTHR15157:SF5">
    <property type="entry name" value="UV RADIATION RESISTANCE-ASSOCIATED GENE PROTEIN"/>
    <property type="match status" value="1"/>
</dbReference>
<sequence>MARRSCNCGMCENANLPSICVACVSYKVHEYHAALKSLEATRDALYKRLNGEMTAKKKADGQRNWRVLHNEKLAQLKKRLSTIEKQLRQAKAKREKMTQEQDNRDALLKSAFIVLEKNRAEQLQKYYPNIICTQNLGLIAITSEVLHKQAVIIKNVCKLFPQRPVNLEGERKELNDTPNDLRYDQICNARLPRGLDPHSVQSEELAASLGYMVHLVDLVAWYLRAPILHNSGFAGSCSRIWQRNSYWDVSPASQNKEYPLFIPRQNSCAVNAESSNFGVASMESEKKPHVDGVGSISFNYSSASPHSVETHKDLQKGISLLKKSVACITAYCCNTLCLDFPSEMSTFEAFAKLLQTIGAKKEVQSFTSKIACSRSRKPVQQVNTSVLQEQYLINSVTSSYCLEGSAHAPSIKPDKQKGRSDMSFLYTNEATISKKGDCLVEGWDIVEHPPLPPRPSESEDVEHWTRAMFIDATKRQRRSKWGSGWHS</sequence>
<evidence type="ECO:0000256" key="1">
    <source>
        <dbReference type="ARBA" id="ARBA00023054"/>
    </source>
</evidence>
<evidence type="ECO:0008006" key="5">
    <source>
        <dbReference type="Google" id="ProtNLM"/>
    </source>
</evidence>
<dbReference type="eggNOG" id="ENOG502QPKM">
    <property type="taxonomic scope" value="Eukaryota"/>
</dbReference>
<protein>
    <recommendedName>
        <fullName evidence="5">UV radiation resistance protein/autophagy-related protein 14</fullName>
    </recommendedName>
</protein>
<dbReference type="PANTHER" id="PTHR15157">
    <property type="entry name" value="UV RADIATION RESISTANCE-ASSOCIATED GENE PROTEIN"/>
    <property type="match status" value="1"/>
</dbReference>
<evidence type="ECO:0000313" key="4">
    <source>
        <dbReference type="Proteomes" id="UP000017836"/>
    </source>
</evidence>
<dbReference type="Gramene" id="ERM94270">
    <property type="protein sequence ID" value="ERM94270"/>
    <property type="gene ID" value="AMTR_s00010p00224200"/>
</dbReference>
<dbReference type="GO" id="GO:0032991">
    <property type="term" value="C:protein-containing complex"/>
    <property type="evidence" value="ECO:0007669"/>
    <property type="project" value="UniProtKB-ARBA"/>
</dbReference>
<dbReference type="GO" id="GO:0000323">
    <property type="term" value="C:lytic vacuole"/>
    <property type="evidence" value="ECO:0000318"/>
    <property type="project" value="GO_Central"/>
</dbReference>
<keyword evidence="4" id="KW-1185">Reference proteome</keyword>
<reference evidence="4" key="1">
    <citation type="journal article" date="2013" name="Science">
        <title>The Amborella genome and the evolution of flowering plants.</title>
        <authorList>
            <consortium name="Amborella Genome Project"/>
        </authorList>
    </citation>
    <scope>NUCLEOTIDE SEQUENCE [LARGE SCALE GENOMIC DNA]</scope>
</reference>
<dbReference type="GO" id="GO:0035493">
    <property type="term" value="P:SNARE complex assembly"/>
    <property type="evidence" value="ECO:0000318"/>
    <property type="project" value="GO_Central"/>
</dbReference>
<organism evidence="3 4">
    <name type="scientific">Amborella trichopoda</name>
    <dbReference type="NCBI Taxonomy" id="13333"/>
    <lineage>
        <taxon>Eukaryota</taxon>
        <taxon>Viridiplantae</taxon>
        <taxon>Streptophyta</taxon>
        <taxon>Embryophyta</taxon>
        <taxon>Tracheophyta</taxon>
        <taxon>Spermatophyta</taxon>
        <taxon>Magnoliopsida</taxon>
        <taxon>Amborellales</taxon>
        <taxon>Amborellaceae</taxon>
        <taxon>Amborella</taxon>
    </lineage>
</organism>
<accession>W1NGJ0</accession>
<name>W1NGJ0_AMBTC</name>
<evidence type="ECO:0000313" key="3">
    <source>
        <dbReference type="EMBL" id="ERM94270.1"/>
    </source>
</evidence>
<keyword evidence="1 2" id="KW-0175">Coiled coil</keyword>
<dbReference type="HOGENOM" id="CLU_045619_1_0_1"/>
<proteinExistence type="predicted"/>
<dbReference type="GO" id="GO:0000149">
    <property type="term" value="F:SNARE binding"/>
    <property type="evidence" value="ECO:0000318"/>
    <property type="project" value="GO_Central"/>
</dbReference>
<evidence type="ECO:0000256" key="2">
    <source>
        <dbReference type="SAM" id="Coils"/>
    </source>
</evidence>
<dbReference type="Proteomes" id="UP000017836">
    <property type="component" value="Unassembled WGS sequence"/>
</dbReference>
<feature type="coiled-coil region" evidence="2">
    <location>
        <begin position="66"/>
        <end position="103"/>
    </location>
</feature>